<reference evidence="4" key="1">
    <citation type="submission" date="2024-06" db="EMBL/GenBank/DDBJ databases">
        <title>Complete genome of Salinicola endophyticus HNIBRBA4755.</title>
        <authorList>
            <person name="Shin S.Y."/>
            <person name="Kang H."/>
            <person name="Song J."/>
        </authorList>
    </citation>
    <scope>NUCLEOTIDE SEQUENCE</scope>
    <source>
        <strain evidence="4">HNIBRBA4755</strain>
    </source>
</reference>
<dbReference type="Gene3D" id="2.40.160.180">
    <property type="entry name" value="Carbohydrate-selective porin OprB"/>
    <property type="match status" value="1"/>
</dbReference>
<gene>
    <name evidence="4" type="ORF">ABV408_14615</name>
</gene>
<dbReference type="InterPro" id="IPR007049">
    <property type="entry name" value="Carb-sel_porin_OprB"/>
</dbReference>
<dbReference type="RefSeq" id="WP_353979633.1">
    <property type="nucleotide sequence ID" value="NZ_CP159578.1"/>
</dbReference>
<accession>A0AB74UB27</accession>
<comment type="similarity">
    <text evidence="1 2">Belongs to the OprB family.</text>
</comment>
<evidence type="ECO:0000313" key="4">
    <source>
        <dbReference type="EMBL" id="XCJ78659.1"/>
    </source>
</evidence>
<dbReference type="PANTHER" id="PTHR37944">
    <property type="entry name" value="PORIN B"/>
    <property type="match status" value="1"/>
</dbReference>
<evidence type="ECO:0000256" key="2">
    <source>
        <dbReference type="RuleBase" id="RU363072"/>
    </source>
</evidence>
<sequence>MDQTGQGMDEAADGITGKAEGAALRLPLAGERQPARGRRWRLPLAALTLVAGVPAAQAYSAFAADSPHLFGDWGGQRTALEAAGVSFDFDYVGEAATILDGGYRDSHVTKYADQFALGANLDLERLLGIPDAEFQVTLTDRNGHSANDRLSDPDATVGGSSVQEVQGRGPVTRLTQFWYRQRFFEDALSVKLGRIPFGDDFATIDSHFQNLAFGGAQPGNWGNDIYNWPISQWAAVVRANLAADWYVQAGVFNLNDSNLDNDHGLDLHHSGTQGTMYPIELGYTPTLGGMAGTYKLGFYTHDVDNRAYGDGPATRTSDTNTGLYYVVQQRVTTHGGDAKRGLTLFSMGNTNHGDTAGIDRYVSIGATYQGPFDARPQDDAGIGLAYLHVNDDVNDYIDYYNATPAGSLTPLPRQGHEYDAELYYSVNLTPYLALRPNLQYVANPSAVDSVDNAWVLGTTVQVSF</sequence>
<evidence type="ECO:0000256" key="3">
    <source>
        <dbReference type="SAM" id="MobiDB-lite"/>
    </source>
</evidence>
<dbReference type="EMBL" id="CP159578">
    <property type="protein sequence ID" value="XCJ78659.1"/>
    <property type="molecule type" value="Genomic_DNA"/>
</dbReference>
<protein>
    <submittedName>
        <fullName evidence="4">Carbohydrate porin</fullName>
    </submittedName>
</protein>
<dbReference type="AlphaFoldDB" id="A0AB74UB27"/>
<dbReference type="Pfam" id="PF04966">
    <property type="entry name" value="OprB"/>
    <property type="match status" value="1"/>
</dbReference>
<dbReference type="GO" id="GO:0015288">
    <property type="term" value="F:porin activity"/>
    <property type="evidence" value="ECO:0007669"/>
    <property type="project" value="InterPro"/>
</dbReference>
<dbReference type="GO" id="GO:0016020">
    <property type="term" value="C:membrane"/>
    <property type="evidence" value="ECO:0007669"/>
    <property type="project" value="InterPro"/>
</dbReference>
<proteinExistence type="inferred from homology"/>
<dbReference type="GO" id="GO:0008643">
    <property type="term" value="P:carbohydrate transport"/>
    <property type="evidence" value="ECO:0007669"/>
    <property type="project" value="InterPro"/>
</dbReference>
<dbReference type="PANTHER" id="PTHR37944:SF1">
    <property type="entry name" value="PORIN B"/>
    <property type="match status" value="1"/>
</dbReference>
<evidence type="ECO:0000256" key="1">
    <source>
        <dbReference type="ARBA" id="ARBA00008769"/>
    </source>
</evidence>
<dbReference type="InterPro" id="IPR052932">
    <property type="entry name" value="OprB_Porin"/>
</dbReference>
<feature type="compositionally biased region" description="Basic and acidic residues" evidence="3">
    <location>
        <begin position="142"/>
        <end position="152"/>
    </location>
</feature>
<name>A0AB74UB27_9GAMM</name>
<dbReference type="InterPro" id="IPR038673">
    <property type="entry name" value="OprB_sf"/>
</dbReference>
<feature type="region of interest" description="Disordered" evidence="3">
    <location>
        <begin position="142"/>
        <end position="162"/>
    </location>
</feature>
<organism evidence="4">
    <name type="scientific">Salinicola endophyticus</name>
    <dbReference type="NCBI Taxonomy" id="1949083"/>
    <lineage>
        <taxon>Bacteria</taxon>
        <taxon>Pseudomonadati</taxon>
        <taxon>Pseudomonadota</taxon>
        <taxon>Gammaproteobacteria</taxon>
        <taxon>Oceanospirillales</taxon>
        <taxon>Halomonadaceae</taxon>
        <taxon>Salinicola</taxon>
    </lineage>
</organism>